<keyword evidence="1" id="KW-1133">Transmembrane helix</keyword>
<evidence type="ECO:0000313" key="2">
    <source>
        <dbReference type="EMBL" id="MBX38715.1"/>
    </source>
</evidence>
<reference evidence="2" key="1">
    <citation type="submission" date="2018-02" db="EMBL/GenBank/DDBJ databases">
        <title>Rhizophora mucronata_Transcriptome.</title>
        <authorList>
            <person name="Meera S.P."/>
            <person name="Sreeshan A."/>
            <person name="Augustine A."/>
        </authorList>
    </citation>
    <scope>NUCLEOTIDE SEQUENCE</scope>
    <source>
        <tissue evidence="2">Leaf</tissue>
    </source>
</reference>
<keyword evidence="1" id="KW-0812">Transmembrane</keyword>
<sequence>MMRTPICIGINKKKKKKAKWTVNATSVIYMLTLSLVDKAVVSITNKQLSYVNQILEWESTLDTKIMLA</sequence>
<feature type="transmembrane region" description="Helical" evidence="1">
    <location>
        <begin position="20"/>
        <end position="36"/>
    </location>
</feature>
<proteinExistence type="predicted"/>
<name>A0A2P2N8D9_RHIMU</name>
<keyword evidence="1" id="KW-0472">Membrane</keyword>
<organism evidence="2">
    <name type="scientific">Rhizophora mucronata</name>
    <name type="common">Asiatic mangrove</name>
    <dbReference type="NCBI Taxonomy" id="61149"/>
    <lineage>
        <taxon>Eukaryota</taxon>
        <taxon>Viridiplantae</taxon>
        <taxon>Streptophyta</taxon>
        <taxon>Embryophyta</taxon>
        <taxon>Tracheophyta</taxon>
        <taxon>Spermatophyta</taxon>
        <taxon>Magnoliopsida</taxon>
        <taxon>eudicotyledons</taxon>
        <taxon>Gunneridae</taxon>
        <taxon>Pentapetalae</taxon>
        <taxon>rosids</taxon>
        <taxon>fabids</taxon>
        <taxon>Malpighiales</taxon>
        <taxon>Rhizophoraceae</taxon>
        <taxon>Rhizophora</taxon>
    </lineage>
</organism>
<evidence type="ECO:0000256" key="1">
    <source>
        <dbReference type="SAM" id="Phobius"/>
    </source>
</evidence>
<accession>A0A2P2N8D9</accession>
<protein>
    <submittedName>
        <fullName evidence="2">Uncharacterized protein</fullName>
    </submittedName>
</protein>
<dbReference type="AlphaFoldDB" id="A0A2P2N8D9"/>
<dbReference type="EMBL" id="GGEC01058231">
    <property type="protein sequence ID" value="MBX38715.1"/>
    <property type="molecule type" value="Transcribed_RNA"/>
</dbReference>